<evidence type="ECO:0000256" key="1">
    <source>
        <dbReference type="ARBA" id="ARBA00004173"/>
    </source>
</evidence>
<dbReference type="EMBL" id="KV454406">
    <property type="protein sequence ID" value="ODQ68677.1"/>
    <property type="molecule type" value="Genomic_DNA"/>
</dbReference>
<reference evidence="4 5" key="1">
    <citation type="journal article" date="2016" name="Proc. Natl. Acad. Sci. U.S.A.">
        <title>Comparative genomics of biotechnologically important yeasts.</title>
        <authorList>
            <person name="Riley R."/>
            <person name="Haridas S."/>
            <person name="Wolfe K.H."/>
            <person name="Lopes M.R."/>
            <person name="Hittinger C.T."/>
            <person name="Goeker M."/>
            <person name="Salamov A.A."/>
            <person name="Wisecaver J.H."/>
            <person name="Long T.M."/>
            <person name="Calvey C.H."/>
            <person name="Aerts A.L."/>
            <person name="Barry K.W."/>
            <person name="Choi C."/>
            <person name="Clum A."/>
            <person name="Coughlan A.Y."/>
            <person name="Deshpande S."/>
            <person name="Douglass A.P."/>
            <person name="Hanson S.J."/>
            <person name="Klenk H.-P."/>
            <person name="LaButti K.M."/>
            <person name="Lapidus A."/>
            <person name="Lindquist E.A."/>
            <person name="Lipzen A.M."/>
            <person name="Meier-Kolthoff J.P."/>
            <person name="Ohm R.A."/>
            <person name="Otillar R.P."/>
            <person name="Pangilinan J.L."/>
            <person name="Peng Y."/>
            <person name="Rokas A."/>
            <person name="Rosa C.A."/>
            <person name="Scheuner C."/>
            <person name="Sibirny A.A."/>
            <person name="Slot J.C."/>
            <person name="Stielow J.B."/>
            <person name="Sun H."/>
            <person name="Kurtzman C.P."/>
            <person name="Blackwell M."/>
            <person name="Grigoriev I.V."/>
            <person name="Jeffries T.W."/>
        </authorList>
    </citation>
    <scope>NUCLEOTIDE SEQUENCE [LARGE SCALE GENOMIC DNA]</scope>
    <source>
        <strain evidence="4 5">DSM 6958</strain>
    </source>
</reference>
<dbReference type="PANTHER" id="PTHR46128">
    <property type="entry name" value="MITOCHONDRIAL GROUP I INTRON SPLICING FACTOR CCM1"/>
    <property type="match status" value="1"/>
</dbReference>
<organism evidence="4 5">
    <name type="scientific">Nadsonia fulvescens var. elongata DSM 6958</name>
    <dbReference type="NCBI Taxonomy" id="857566"/>
    <lineage>
        <taxon>Eukaryota</taxon>
        <taxon>Fungi</taxon>
        <taxon>Dikarya</taxon>
        <taxon>Ascomycota</taxon>
        <taxon>Saccharomycotina</taxon>
        <taxon>Dipodascomycetes</taxon>
        <taxon>Dipodascales</taxon>
        <taxon>Dipodascales incertae sedis</taxon>
        <taxon>Nadsonia</taxon>
    </lineage>
</organism>
<sequence>MLSARNVVRSLSKTLVSVARIQVSPTRSLILLRSNSTAPVRTRSVKSIKPRFNDKQKKFEYKSVEITNGQFESKVKDYFTHGRHDALIFLYTNSRRGNGFKLSSQSAQYILSSYNLIKKSPIDISALVRADLEAGNKAISDDLHLLLVKSDIQNAKLLYSTFESKFSYVYSLPSTAPLGPSEKVFLSKCRLSIKQLENSLSFVSNIQSHSTTDGPDALKLKIENLYVLHKFGVKKLAWNDVPADKLLEIGNVNYLSAYLDSISQAFGYETAIKRLEELKAAGISEILEVKISETLINIHLANNNYESAKAIYSKLIKTNENHMLNTWIQCLANGGRFQEALDTFNEALDRPVFIIFSSTLSTMLKTAMKEDNAEVARELFQYVTRTIHLSALGSDYLKFCIEGNNRNEIIKTVKSYISQSKVPDVLTFSMSLEKLVEMGEADLAISFLFRSTVSNALETDNDLRDTWKMVIRKFLVKVEKANSWTPLRLCLIAQTLNSIPFAIVFPFGTKSTPGIDFLTHYWNYRKNNEDSLSTLTESLSWVIDLQCRALQFMYNSDRRMAVSKSQWNELTKNFAVLVSDVIENKIVLTHGTSNRVSKFLESNSYDQALIIKFNEYIQTNISNLAPKELSNESFLKFSFDISARVKGDVNRKIRNGVPASQILNYLKPLSDDDYVTHMATYLSIIRYCSNNKSLDVDTAIKVYELAQNSLKKIENFQISKYFEVELLNEIIPILASSNYTEAYEKYQDLLKLGMIPSIPAYNALIHYCPNGIEQVSTFVDEVLKNANTNTALSFITIIMRKYLALGEPQKSLDFYEKHLSPHKSTRYNDVIALKSYCAMEDFIGARAFISRVESDRYSDFSSYGCITLMEELVRFGTKQSAADSANIQADVQEMADHVLSGGIAVNVNFWSALLDSYLKLTPRNVSKAVELVGEIRRYGYIKSEWDCLIVSSFGIGEKDISKAIEYANSLKDLSKEGPTSAIYETLLNCCIMTGQVERTKEIVEMMSKNGVSLNDISQGLLIRGWSTVNLEKAKAIFTSAEASGSVGLYTIEALVRGLLNNKDREAAVELLENYEVLFKNQSAQKFKSLRKIIADFDLVTLSSGASEEEVTSVILKRCLESYVLKEPNYLK</sequence>
<dbReference type="Pfam" id="PF01535">
    <property type="entry name" value="PPR"/>
    <property type="match status" value="2"/>
</dbReference>
<dbReference type="PANTHER" id="PTHR46128:SF211">
    <property type="entry name" value="PENTACOTRIPEPTIDE-REPEAT REGION OF PRORP DOMAIN-CONTAINING PROTEIN"/>
    <property type="match status" value="1"/>
</dbReference>
<gene>
    <name evidence="4" type="ORF">NADFUDRAFT_76936</name>
</gene>
<evidence type="ECO:0000256" key="3">
    <source>
        <dbReference type="PROSITE-ProRule" id="PRU00708"/>
    </source>
</evidence>
<dbReference type="GO" id="GO:0005739">
    <property type="term" value="C:mitochondrion"/>
    <property type="evidence" value="ECO:0007669"/>
    <property type="project" value="UniProtKB-SubCell"/>
</dbReference>
<dbReference type="Proteomes" id="UP000095009">
    <property type="component" value="Unassembled WGS sequence"/>
</dbReference>
<dbReference type="STRING" id="857566.A0A1E3PV03"/>
<comment type="similarity">
    <text evidence="2">Belongs to the PPR family. P subfamily.</text>
</comment>
<comment type="subcellular location">
    <subcellularLocation>
        <location evidence="1">Mitochondrion</location>
    </subcellularLocation>
</comment>
<dbReference type="InterPro" id="IPR002885">
    <property type="entry name" value="PPR_rpt"/>
</dbReference>
<name>A0A1E3PV03_9ASCO</name>
<evidence type="ECO:0000313" key="4">
    <source>
        <dbReference type="EMBL" id="ODQ68677.1"/>
    </source>
</evidence>
<dbReference type="PROSITE" id="PS51375">
    <property type="entry name" value="PPR"/>
    <property type="match status" value="1"/>
</dbReference>
<evidence type="ECO:0008006" key="6">
    <source>
        <dbReference type="Google" id="ProtNLM"/>
    </source>
</evidence>
<protein>
    <recommendedName>
        <fullName evidence="6">Pentacotripeptide-repeat region of PRORP domain-containing protein</fullName>
    </recommendedName>
</protein>
<dbReference type="AlphaFoldDB" id="A0A1E3PV03"/>
<dbReference type="OrthoDB" id="185373at2759"/>
<proteinExistence type="inferred from homology"/>
<dbReference type="InterPro" id="IPR050872">
    <property type="entry name" value="PPR_P_subfamily"/>
</dbReference>
<feature type="repeat" description="PPR" evidence="3">
    <location>
        <begin position="979"/>
        <end position="1013"/>
    </location>
</feature>
<evidence type="ECO:0000256" key="2">
    <source>
        <dbReference type="ARBA" id="ARBA00007626"/>
    </source>
</evidence>
<keyword evidence="5" id="KW-1185">Reference proteome</keyword>
<dbReference type="NCBIfam" id="TIGR00756">
    <property type="entry name" value="PPR"/>
    <property type="match status" value="1"/>
</dbReference>
<dbReference type="InterPro" id="IPR011990">
    <property type="entry name" value="TPR-like_helical_dom_sf"/>
</dbReference>
<dbReference type="Gene3D" id="1.25.40.10">
    <property type="entry name" value="Tetratricopeptide repeat domain"/>
    <property type="match status" value="2"/>
</dbReference>
<accession>A0A1E3PV03</accession>
<evidence type="ECO:0000313" key="5">
    <source>
        <dbReference type="Proteomes" id="UP000095009"/>
    </source>
</evidence>